<name>A0AAE1MX70_9FABA</name>
<evidence type="ECO:0000256" key="9">
    <source>
        <dbReference type="ARBA" id="ARBA00023004"/>
    </source>
</evidence>
<comment type="cofactor">
    <cofactor evidence="1">
        <name>heme b</name>
        <dbReference type="ChEBI" id="CHEBI:60344"/>
    </cofactor>
</comment>
<keyword evidence="15" id="KW-1185">Reference proteome</keyword>
<feature type="transmembrane region" description="Helical" evidence="11">
    <location>
        <begin position="91"/>
        <end position="115"/>
    </location>
</feature>
<organism evidence="14 15">
    <name type="scientific">Acacia crassicarpa</name>
    <name type="common">northern wattle</name>
    <dbReference type="NCBI Taxonomy" id="499986"/>
    <lineage>
        <taxon>Eukaryota</taxon>
        <taxon>Viridiplantae</taxon>
        <taxon>Streptophyta</taxon>
        <taxon>Embryophyta</taxon>
        <taxon>Tracheophyta</taxon>
        <taxon>Spermatophyta</taxon>
        <taxon>Magnoliopsida</taxon>
        <taxon>eudicotyledons</taxon>
        <taxon>Gunneridae</taxon>
        <taxon>Pentapetalae</taxon>
        <taxon>rosids</taxon>
        <taxon>fabids</taxon>
        <taxon>Fabales</taxon>
        <taxon>Fabaceae</taxon>
        <taxon>Caesalpinioideae</taxon>
        <taxon>mimosoid clade</taxon>
        <taxon>Acacieae</taxon>
        <taxon>Acacia</taxon>
    </lineage>
</organism>
<evidence type="ECO:0000313" key="15">
    <source>
        <dbReference type="Proteomes" id="UP001293593"/>
    </source>
</evidence>
<evidence type="ECO:0000256" key="12">
    <source>
        <dbReference type="SAM" id="SignalP"/>
    </source>
</evidence>
<dbReference type="Pfam" id="PF03188">
    <property type="entry name" value="Cytochrom_B561"/>
    <property type="match status" value="1"/>
</dbReference>
<keyword evidence="10 11" id="KW-0472">Membrane</keyword>
<proteinExistence type="predicted"/>
<evidence type="ECO:0000259" key="13">
    <source>
        <dbReference type="PROSITE" id="PS50939"/>
    </source>
</evidence>
<evidence type="ECO:0000256" key="5">
    <source>
        <dbReference type="ARBA" id="ARBA00022692"/>
    </source>
</evidence>
<feature type="transmembrane region" description="Helical" evidence="11">
    <location>
        <begin position="158"/>
        <end position="181"/>
    </location>
</feature>
<dbReference type="PANTHER" id="PTHR15422:SF24">
    <property type="entry name" value="DOMON RELATED DOMAIN-CONTAINING PROTEIN"/>
    <property type="match status" value="1"/>
</dbReference>
<keyword evidence="8 11" id="KW-1133">Transmembrane helix</keyword>
<comment type="subcellular location">
    <subcellularLocation>
        <location evidence="2">Membrane</location>
        <topology evidence="2">Multi-pass membrane protein</topology>
    </subcellularLocation>
</comment>
<dbReference type="InterPro" id="IPR006593">
    <property type="entry name" value="Cyt_b561/ferric_Rdtase_TM"/>
</dbReference>
<feature type="signal peptide" evidence="12">
    <location>
        <begin position="1"/>
        <end position="23"/>
    </location>
</feature>
<dbReference type="Gene3D" id="1.20.120.1770">
    <property type="match status" value="1"/>
</dbReference>
<dbReference type="GO" id="GO:0140575">
    <property type="term" value="F:transmembrane monodehydroascorbate reductase activity"/>
    <property type="evidence" value="ECO:0007669"/>
    <property type="project" value="InterPro"/>
</dbReference>
<dbReference type="EMBL" id="JAWXYG010000003">
    <property type="protein sequence ID" value="KAK4278955.1"/>
    <property type="molecule type" value="Genomic_DNA"/>
</dbReference>
<keyword evidence="9" id="KW-0408">Iron</keyword>
<keyword evidence="4" id="KW-0349">Heme</keyword>
<reference evidence="14" key="1">
    <citation type="submission" date="2023-10" db="EMBL/GenBank/DDBJ databases">
        <title>Chromosome-level genome of the transformable northern wattle, Acacia crassicarpa.</title>
        <authorList>
            <person name="Massaro I."/>
            <person name="Sinha N.R."/>
            <person name="Poethig S."/>
            <person name="Leichty A.R."/>
        </authorList>
    </citation>
    <scope>NUCLEOTIDE SEQUENCE</scope>
    <source>
        <strain evidence="14">Acra3RX</strain>
        <tissue evidence="14">Leaf</tissue>
    </source>
</reference>
<keyword evidence="3" id="KW-0813">Transport</keyword>
<evidence type="ECO:0000256" key="4">
    <source>
        <dbReference type="ARBA" id="ARBA00022617"/>
    </source>
</evidence>
<dbReference type="GO" id="GO:0016020">
    <property type="term" value="C:membrane"/>
    <property type="evidence" value="ECO:0007669"/>
    <property type="project" value="UniProtKB-SubCell"/>
</dbReference>
<evidence type="ECO:0000256" key="6">
    <source>
        <dbReference type="ARBA" id="ARBA00022723"/>
    </source>
</evidence>
<gene>
    <name evidence="14" type="ORF">QN277_016725</name>
</gene>
<protein>
    <recommendedName>
        <fullName evidence="13">Cytochrome b561 domain-containing protein</fullName>
    </recommendedName>
</protein>
<dbReference type="PANTHER" id="PTHR15422">
    <property type="entry name" value="OS05G0565100 PROTEIN"/>
    <property type="match status" value="1"/>
</dbReference>
<evidence type="ECO:0000256" key="8">
    <source>
        <dbReference type="ARBA" id="ARBA00022989"/>
    </source>
</evidence>
<evidence type="ECO:0000256" key="2">
    <source>
        <dbReference type="ARBA" id="ARBA00004141"/>
    </source>
</evidence>
<dbReference type="PROSITE" id="PS50939">
    <property type="entry name" value="CYTOCHROME_B561"/>
    <property type="match status" value="1"/>
</dbReference>
<feature type="transmembrane region" description="Helical" evidence="11">
    <location>
        <begin position="193"/>
        <end position="212"/>
    </location>
</feature>
<dbReference type="CDD" id="cd08760">
    <property type="entry name" value="Cyt_b561_FRRS1_like"/>
    <property type="match status" value="1"/>
</dbReference>
<keyword evidence="12" id="KW-0732">Signal</keyword>
<comment type="caution">
    <text evidence="14">The sequence shown here is derived from an EMBL/GenBank/DDBJ whole genome shotgun (WGS) entry which is preliminary data.</text>
</comment>
<evidence type="ECO:0000313" key="14">
    <source>
        <dbReference type="EMBL" id="KAK4278955.1"/>
    </source>
</evidence>
<feature type="transmembrane region" description="Helical" evidence="11">
    <location>
        <begin position="127"/>
        <end position="146"/>
    </location>
</feature>
<dbReference type="Proteomes" id="UP001293593">
    <property type="component" value="Unassembled WGS sequence"/>
</dbReference>
<feature type="transmembrane region" description="Helical" evidence="11">
    <location>
        <begin position="60"/>
        <end position="79"/>
    </location>
</feature>
<keyword evidence="5 11" id="KW-0812">Transmembrane</keyword>
<evidence type="ECO:0000256" key="10">
    <source>
        <dbReference type="ARBA" id="ARBA00023136"/>
    </source>
</evidence>
<evidence type="ECO:0000256" key="3">
    <source>
        <dbReference type="ARBA" id="ARBA00022448"/>
    </source>
</evidence>
<dbReference type="GO" id="GO:0046872">
    <property type="term" value="F:metal ion binding"/>
    <property type="evidence" value="ECO:0007669"/>
    <property type="project" value="UniProtKB-KW"/>
</dbReference>
<feature type="domain" description="Cytochrome b561" evidence="13">
    <location>
        <begin position="17"/>
        <end position="220"/>
    </location>
</feature>
<keyword evidence="7" id="KW-0249">Electron transport</keyword>
<evidence type="ECO:0000256" key="1">
    <source>
        <dbReference type="ARBA" id="ARBA00001970"/>
    </source>
</evidence>
<keyword evidence="6" id="KW-0479">Metal-binding</keyword>
<sequence length="248" mass="28216">MGFLQNFIILLFFILSLVSVVSSSQEKNMEVTASYSSSSKDNNNIKMNPRLVFEITLHGFLLWSSMGFLMPVGILAIRMSNGEANLRRLRIIFYVHAILQKVAVLVATVGAIMSIKNFNNAFNNNHQRVGVALYGVIWLQALLGIFRPQRGSKRRSVWFFVHWILGTVISLLGILNVYIGLQAYQEKTSKSIRIWNILFTAQLVIIAFFYLLQDKWAYLQKQGVILGNECPETCSDIRLKELMKAESC</sequence>
<accession>A0AAE1MX70</accession>
<dbReference type="GO" id="GO:0020037">
    <property type="term" value="F:heme binding"/>
    <property type="evidence" value="ECO:0007669"/>
    <property type="project" value="TreeGrafter"/>
</dbReference>
<feature type="chain" id="PRO_5042205892" description="Cytochrome b561 domain-containing protein" evidence="12">
    <location>
        <begin position="24"/>
        <end position="248"/>
    </location>
</feature>
<dbReference type="AlphaFoldDB" id="A0AAE1MX70"/>
<dbReference type="InterPro" id="IPR045150">
    <property type="entry name" value="CYB561D1/2"/>
</dbReference>
<evidence type="ECO:0000256" key="11">
    <source>
        <dbReference type="SAM" id="Phobius"/>
    </source>
</evidence>
<dbReference type="SMART" id="SM00665">
    <property type="entry name" value="B561"/>
    <property type="match status" value="1"/>
</dbReference>
<evidence type="ECO:0000256" key="7">
    <source>
        <dbReference type="ARBA" id="ARBA00022982"/>
    </source>
</evidence>